<gene>
    <name evidence="4" type="primary">TASP1</name>
    <name evidence="4" type="ORF">LAWI1_G002298</name>
</gene>
<feature type="site" description="Cleavage; by autolysis" evidence="2">
    <location>
        <begin position="466"/>
        <end position="467"/>
    </location>
</feature>
<dbReference type="Proteomes" id="UP000315522">
    <property type="component" value="Unassembled WGS sequence"/>
</dbReference>
<feature type="active site" description="Nucleophile" evidence="1">
    <location>
        <position position="467"/>
    </location>
</feature>
<dbReference type="InterPro" id="IPR037464">
    <property type="entry name" value="Taspase1"/>
</dbReference>
<evidence type="ECO:0000256" key="3">
    <source>
        <dbReference type="SAM" id="MobiDB-lite"/>
    </source>
</evidence>
<evidence type="ECO:0000313" key="4">
    <source>
        <dbReference type="EMBL" id="TVY91066.1"/>
    </source>
</evidence>
<sequence length="646" mass="69883">MQNQSLHPRHFQIHNTCNTARERLRQFRRGLSHYFRKSSSQECEIEIAPQLRAESHSPRHSPNNLQVLDPEPIPPSSGSSTANTAGSIKAMDGAAERLLRQNNPQFRPQTSAVFVHAGAGYHSTTNEHIHLGACDDAARLAMQVLRSGGSAVDAVEAAIRVLEDKEITNAGFGSNLSIEGIVECDATIVDHMGRSGACGATAQIKNPIHLARIILDASSKPLSLRRVPPNLLVSQGATDFAYEHGIPVVPHDAIVSKNARDRYVRWRDDLRRADRGRMTPSTGSDPGGDTETIDHEYEERVRNQQRRDHTNALLHGTWNEGQPDSPQLSPSIEKRQADFTDQYPSRRSPVPALSIGDPSSQSSLHQQSRSPNSSPPKRVRYTTDAHRTRSLLGPSNSTSDLRTIPDVRMTIGDAGPIIRQSKPDCSDGTSSPIHEAIGELLWSEGTAESPLVPLQSSLPEDDRITDTVGAIAIDMYGNIAAGSSSGGIGMKHRGRVGPAALVGIGTAVIPVDEKDQEGISVAAVTSGTGEHMATTIASQKCAERLYHNTRRARGGRDIDATEEEAMESFVQADFMSHPGVSASNSAGAIGVMAVKKTPYGYFLHFAHNTDSFALASMHSNEKEPKCVMSRLGEHGTTVQGGRKIRV</sequence>
<name>A0A559MDQ9_9HELO</name>
<evidence type="ECO:0000256" key="2">
    <source>
        <dbReference type="PIRSR" id="PIRSR600246-3"/>
    </source>
</evidence>
<evidence type="ECO:0000313" key="5">
    <source>
        <dbReference type="Proteomes" id="UP000315522"/>
    </source>
</evidence>
<dbReference type="PANTHER" id="PTHR10188:SF8">
    <property type="entry name" value="THREONINE ASPARTASE 1"/>
    <property type="match status" value="1"/>
</dbReference>
<organism evidence="4 5">
    <name type="scientific">Lachnellula willkommii</name>
    <dbReference type="NCBI Taxonomy" id="215461"/>
    <lineage>
        <taxon>Eukaryota</taxon>
        <taxon>Fungi</taxon>
        <taxon>Dikarya</taxon>
        <taxon>Ascomycota</taxon>
        <taxon>Pezizomycotina</taxon>
        <taxon>Leotiomycetes</taxon>
        <taxon>Helotiales</taxon>
        <taxon>Lachnaceae</taxon>
        <taxon>Lachnellula</taxon>
    </lineage>
</organism>
<keyword evidence="5" id="KW-1185">Reference proteome</keyword>
<feature type="region of interest" description="Disordered" evidence="3">
    <location>
        <begin position="52"/>
        <end position="85"/>
    </location>
</feature>
<reference evidence="4 5" key="1">
    <citation type="submission" date="2018-05" db="EMBL/GenBank/DDBJ databases">
        <title>Genome sequencing and assembly of the regulated plant pathogen Lachnellula willkommii and related sister species for the development of diagnostic species identification markers.</title>
        <authorList>
            <person name="Giroux E."/>
            <person name="Bilodeau G."/>
        </authorList>
    </citation>
    <scope>NUCLEOTIDE SEQUENCE [LARGE SCALE GENOMIC DNA]</scope>
    <source>
        <strain evidence="4 5">CBS 172.35</strain>
    </source>
</reference>
<dbReference type="Pfam" id="PF01112">
    <property type="entry name" value="Asparaginase_2"/>
    <property type="match status" value="2"/>
</dbReference>
<dbReference type="InterPro" id="IPR000246">
    <property type="entry name" value="Peptidase_T2"/>
</dbReference>
<dbReference type="PANTHER" id="PTHR10188">
    <property type="entry name" value="L-ASPARAGINASE"/>
    <property type="match status" value="1"/>
</dbReference>
<protein>
    <submittedName>
        <fullName evidence="4">Threonine aspartase</fullName>
    </submittedName>
</protein>
<dbReference type="AlphaFoldDB" id="A0A559MDQ9"/>
<dbReference type="GO" id="GO:0004298">
    <property type="term" value="F:threonine-type endopeptidase activity"/>
    <property type="evidence" value="ECO:0007669"/>
    <property type="project" value="InterPro"/>
</dbReference>
<feature type="compositionally biased region" description="Low complexity" evidence="3">
    <location>
        <begin position="359"/>
        <end position="370"/>
    </location>
</feature>
<dbReference type="Gene3D" id="3.60.20.30">
    <property type="entry name" value="(Glycosyl)asparaginase"/>
    <property type="match status" value="1"/>
</dbReference>
<dbReference type="InterPro" id="IPR029055">
    <property type="entry name" value="Ntn_hydrolases_N"/>
</dbReference>
<accession>A0A559MDQ9</accession>
<dbReference type="GO" id="GO:0005737">
    <property type="term" value="C:cytoplasm"/>
    <property type="evidence" value="ECO:0007669"/>
    <property type="project" value="TreeGrafter"/>
</dbReference>
<dbReference type="EMBL" id="QGML01000658">
    <property type="protein sequence ID" value="TVY91066.1"/>
    <property type="molecule type" value="Genomic_DNA"/>
</dbReference>
<feature type="compositionally biased region" description="Low complexity" evidence="3">
    <location>
        <begin position="76"/>
        <end position="85"/>
    </location>
</feature>
<proteinExistence type="predicted"/>
<dbReference type="GO" id="GO:0051604">
    <property type="term" value="P:protein maturation"/>
    <property type="evidence" value="ECO:0007669"/>
    <property type="project" value="TreeGrafter"/>
</dbReference>
<dbReference type="CDD" id="cd04514">
    <property type="entry name" value="Taspase1_like"/>
    <property type="match status" value="2"/>
</dbReference>
<comment type="caution">
    <text evidence="4">The sequence shown here is derived from an EMBL/GenBank/DDBJ whole genome shotgun (WGS) entry which is preliminary data.</text>
</comment>
<dbReference type="SUPFAM" id="SSF56235">
    <property type="entry name" value="N-terminal nucleophile aminohydrolases (Ntn hydrolases)"/>
    <property type="match status" value="1"/>
</dbReference>
<feature type="region of interest" description="Disordered" evidence="3">
    <location>
        <begin position="341"/>
        <end position="402"/>
    </location>
</feature>
<evidence type="ECO:0000256" key="1">
    <source>
        <dbReference type="PIRSR" id="PIRSR600246-1"/>
    </source>
</evidence>
<dbReference type="FunFam" id="3.60.20.30:FF:000007">
    <property type="entry name" value="Similar to threonine aspartase"/>
    <property type="match status" value="1"/>
</dbReference>